<protein>
    <recommendedName>
        <fullName evidence="6">FAD-binding PCMH-type domain-containing protein</fullName>
    </recommendedName>
</protein>
<dbReference type="InterPro" id="IPR012951">
    <property type="entry name" value="BBE"/>
</dbReference>
<dbReference type="PANTHER" id="PTHR42973">
    <property type="entry name" value="BINDING OXIDOREDUCTASE, PUTATIVE (AFU_ORTHOLOGUE AFUA_1G17690)-RELATED"/>
    <property type="match status" value="1"/>
</dbReference>
<keyword evidence="8" id="KW-1185">Reference proteome</keyword>
<dbReference type="PROSITE" id="PS00862">
    <property type="entry name" value="OX2_COVAL_FAD"/>
    <property type="match status" value="1"/>
</dbReference>
<dbReference type="Gene3D" id="3.30.465.10">
    <property type="match status" value="1"/>
</dbReference>
<dbReference type="Gene3D" id="3.30.43.10">
    <property type="entry name" value="Uridine Diphospho-n-acetylenolpyruvylglucosamine Reductase, domain 2"/>
    <property type="match status" value="1"/>
</dbReference>
<dbReference type="AlphaFoldDB" id="A0A1X1UZ11"/>
<dbReference type="InterPro" id="IPR050416">
    <property type="entry name" value="FAD-linked_Oxidoreductase"/>
</dbReference>
<keyword evidence="3" id="KW-0285">Flavoprotein</keyword>
<dbReference type="Proteomes" id="UP000194000">
    <property type="component" value="Unassembled WGS sequence"/>
</dbReference>
<evidence type="ECO:0000256" key="1">
    <source>
        <dbReference type="ARBA" id="ARBA00001974"/>
    </source>
</evidence>
<accession>A0A1X1UZ11</accession>
<dbReference type="Pfam" id="PF01565">
    <property type="entry name" value="FAD_binding_4"/>
    <property type="match status" value="1"/>
</dbReference>
<evidence type="ECO:0000256" key="2">
    <source>
        <dbReference type="ARBA" id="ARBA00005466"/>
    </source>
</evidence>
<gene>
    <name evidence="7" type="ORF">AWC06_11870</name>
</gene>
<evidence type="ECO:0000256" key="4">
    <source>
        <dbReference type="ARBA" id="ARBA00022827"/>
    </source>
</evidence>
<dbReference type="STRING" id="1260918.AWC06_11870"/>
<evidence type="ECO:0000256" key="3">
    <source>
        <dbReference type="ARBA" id="ARBA00022630"/>
    </source>
</evidence>
<comment type="similarity">
    <text evidence="2">Belongs to the oxygen-dependent FAD-linked oxidoreductase family.</text>
</comment>
<dbReference type="InterPro" id="IPR016166">
    <property type="entry name" value="FAD-bd_PCMH"/>
</dbReference>
<evidence type="ECO:0000313" key="7">
    <source>
        <dbReference type="EMBL" id="ORV62062.1"/>
    </source>
</evidence>
<dbReference type="SUPFAM" id="SSF56176">
    <property type="entry name" value="FAD-binding/transporter-associated domain-like"/>
    <property type="match status" value="1"/>
</dbReference>
<evidence type="ECO:0000259" key="6">
    <source>
        <dbReference type="PROSITE" id="PS51387"/>
    </source>
</evidence>
<dbReference type="PROSITE" id="PS51387">
    <property type="entry name" value="FAD_PCMH"/>
    <property type="match status" value="1"/>
</dbReference>
<dbReference type="InterPro" id="IPR006094">
    <property type="entry name" value="Oxid_FAD_bind_N"/>
</dbReference>
<dbReference type="InterPro" id="IPR006093">
    <property type="entry name" value="Oxy_OxRdtase_FAD_BS"/>
</dbReference>
<dbReference type="GO" id="GO:0016491">
    <property type="term" value="F:oxidoreductase activity"/>
    <property type="evidence" value="ECO:0007669"/>
    <property type="project" value="UniProtKB-KW"/>
</dbReference>
<sequence length="446" mass="48320">MVHPRHPDYQRERRIWNYMIDRHPAVVVRCATDADVATTIAFAREHAVPLTVKAGGHSVAGHSMIDNGVVIDLSMMRKVSVSPDAGLARVGGGCLLSDMDRATQPFGLATPAGVMSRTGVAGLALGGGMGWLTRKHGLTCDHLISARVVLADGSVVTTSAHEEPDLYWGLRGAGANFGVVTEFEFATQVVGPTVPLGIALYRLSDAARAITHQSQTMRRASDDLKVMVYLRRAVAEPGVPDELVGAPVCVFVSVWTGDPADGRQVHEDLWAGAPRVFGIVQHLPYLELQSLNDSALGPGSCNYTKGGYVGEISDGCIESLIESATKLPNELSAVEFGYQHGAQDRLPEDDAAFADRHADNLVNVLGRWQPNDDSQRHIDWVRETFAGTSAWQTGGLYSNFMAVDDDDRVRDAYRGGKYERLATIKAKYDPDNIFCNNPNIPPTKET</sequence>
<evidence type="ECO:0000256" key="5">
    <source>
        <dbReference type="ARBA" id="ARBA00023002"/>
    </source>
</evidence>
<name>A0A1X1UZ11_9MYCO</name>
<dbReference type="PANTHER" id="PTHR42973:SF39">
    <property type="entry name" value="FAD-BINDING PCMH-TYPE DOMAIN-CONTAINING PROTEIN"/>
    <property type="match status" value="1"/>
</dbReference>
<evidence type="ECO:0000313" key="8">
    <source>
        <dbReference type="Proteomes" id="UP000194000"/>
    </source>
</evidence>
<dbReference type="InterPro" id="IPR036318">
    <property type="entry name" value="FAD-bd_PCMH-like_sf"/>
</dbReference>
<dbReference type="Pfam" id="PF08031">
    <property type="entry name" value="BBE"/>
    <property type="match status" value="1"/>
</dbReference>
<proteinExistence type="inferred from homology"/>
<comment type="caution">
    <text evidence="7">The sequence shown here is derived from an EMBL/GenBank/DDBJ whole genome shotgun (WGS) entry which is preliminary data.</text>
</comment>
<feature type="domain" description="FAD-binding PCMH-type" evidence="6">
    <location>
        <begin position="20"/>
        <end position="190"/>
    </location>
</feature>
<dbReference type="InterPro" id="IPR016169">
    <property type="entry name" value="FAD-bd_PCMH_sub2"/>
</dbReference>
<organism evidence="7 8">
    <name type="scientific">Mycobacterium fragae</name>
    <dbReference type="NCBI Taxonomy" id="1260918"/>
    <lineage>
        <taxon>Bacteria</taxon>
        <taxon>Bacillati</taxon>
        <taxon>Actinomycetota</taxon>
        <taxon>Actinomycetes</taxon>
        <taxon>Mycobacteriales</taxon>
        <taxon>Mycobacteriaceae</taxon>
        <taxon>Mycobacterium</taxon>
    </lineage>
</organism>
<keyword evidence="4" id="KW-0274">FAD</keyword>
<comment type="cofactor">
    <cofactor evidence="1">
        <name>FAD</name>
        <dbReference type="ChEBI" id="CHEBI:57692"/>
    </cofactor>
</comment>
<reference evidence="7 8" key="1">
    <citation type="submission" date="2016-01" db="EMBL/GenBank/DDBJ databases">
        <title>The new phylogeny of the genus Mycobacterium.</title>
        <authorList>
            <person name="Tarcisio F."/>
            <person name="Conor M."/>
            <person name="Antonella G."/>
            <person name="Elisabetta G."/>
            <person name="Giulia F.S."/>
            <person name="Sara T."/>
            <person name="Anna F."/>
            <person name="Clotilde B."/>
            <person name="Roberto B."/>
            <person name="Veronica D.S."/>
            <person name="Fabio R."/>
            <person name="Monica P."/>
            <person name="Olivier J."/>
            <person name="Enrico T."/>
            <person name="Nicola S."/>
        </authorList>
    </citation>
    <scope>NUCLEOTIDE SEQUENCE [LARGE SCALE GENOMIC DNA]</scope>
    <source>
        <strain evidence="7 8">DSM 45731</strain>
    </source>
</reference>
<dbReference type="EMBL" id="LQOW01000014">
    <property type="protein sequence ID" value="ORV62062.1"/>
    <property type="molecule type" value="Genomic_DNA"/>
</dbReference>
<keyword evidence="5" id="KW-0560">Oxidoreductase</keyword>
<dbReference type="GO" id="GO:0071949">
    <property type="term" value="F:FAD binding"/>
    <property type="evidence" value="ECO:0007669"/>
    <property type="project" value="InterPro"/>
</dbReference>
<dbReference type="Gene3D" id="3.40.462.20">
    <property type="match status" value="1"/>
</dbReference>
<dbReference type="InterPro" id="IPR016167">
    <property type="entry name" value="FAD-bd_PCMH_sub1"/>
</dbReference>